<dbReference type="EMBL" id="CM026427">
    <property type="protein sequence ID" value="KAG0570569.1"/>
    <property type="molecule type" value="Genomic_DNA"/>
</dbReference>
<dbReference type="GO" id="GO:0005245">
    <property type="term" value="F:voltage-gated calcium channel activity"/>
    <property type="evidence" value="ECO:0007669"/>
    <property type="project" value="TreeGrafter"/>
</dbReference>
<name>A0A8T0HIK8_CERPU</name>
<feature type="chain" id="PRO_5035727794" description="VWFA domain-containing protein" evidence="2">
    <location>
        <begin position="20"/>
        <end position="583"/>
    </location>
</feature>
<dbReference type="PANTHER" id="PTHR10166">
    <property type="entry name" value="VOLTAGE-DEPENDENT CALCIUM CHANNEL SUBUNIT ALPHA-2/DELTA-RELATED"/>
    <property type="match status" value="1"/>
</dbReference>
<evidence type="ECO:0000313" key="5">
    <source>
        <dbReference type="Proteomes" id="UP000822688"/>
    </source>
</evidence>
<keyword evidence="1" id="KW-0472">Membrane</keyword>
<keyword evidence="1" id="KW-0812">Transmembrane</keyword>
<comment type="caution">
    <text evidence="4">The sequence shown here is derived from an EMBL/GenBank/DDBJ whole genome shotgun (WGS) entry which is preliminary data.</text>
</comment>
<evidence type="ECO:0000313" key="4">
    <source>
        <dbReference type="EMBL" id="KAG0570569.1"/>
    </source>
</evidence>
<sequence length="583" mass="62947">MRPSAWCLVLLLFCVTLLGFPALMAGDEGSDFLDRKEQDVEKIVDQVVGNAGRQCELLAACDNPTSCSHDACSMEDTGGSVCMDVINNMLCTTYGTTDTPCKNINFDFGVSYVRNAESTNLNSVDTMLAICSQKPLEALFKTLSNATVLSRAYFGSITGSYRIYPGLPKHPDDCRKFDPRIRPWYRTSTSVAKNVVVLIDLAASMGNNLPPDLGAGTILEAAKKIAKELLTTLSAQDYVNIIVYDSSRVIQLSRSAVLVKEHNGTEAAELNFLRTELDKQTVEGQSRQSNISAAILAALPNFESNPQAAKVVIVITDGVFANFGNVSLPTIELSSSRVKVFIFKVKQPQDNDIFLKNNTLIQELCSVGGHFEPILKNLENPLLAFRQYFSYLASLKRILTNGRPQYSQVYEDTDATFGGNIITVAKPVFVEGALIGVAGITIYIEALGRITDQVKQALGSRMTGYSLAAPDVVLNAANCSLVSETLQPCGSSTAYYAQNGGMCKLRADSRKDTIQELLCCGNCSAPASSDDDKHQLSQGVIGGIVVGGIVGGVVGIGLLVFLVRWIKHNREGPFPGPFPGQDD</sequence>
<dbReference type="InterPro" id="IPR051173">
    <property type="entry name" value="Ca_channel_alpha-2/delta"/>
</dbReference>
<keyword evidence="1" id="KW-1133">Transmembrane helix</keyword>
<evidence type="ECO:0000259" key="3">
    <source>
        <dbReference type="PROSITE" id="PS50234"/>
    </source>
</evidence>
<dbReference type="SMART" id="SM00327">
    <property type="entry name" value="VWA"/>
    <property type="match status" value="1"/>
</dbReference>
<keyword evidence="2" id="KW-0732">Signal</keyword>
<dbReference type="GO" id="GO:0005891">
    <property type="term" value="C:voltage-gated calcium channel complex"/>
    <property type="evidence" value="ECO:0007669"/>
    <property type="project" value="TreeGrafter"/>
</dbReference>
<dbReference type="CDD" id="cd00198">
    <property type="entry name" value="vWFA"/>
    <property type="match status" value="1"/>
</dbReference>
<dbReference type="PROSITE" id="PS50234">
    <property type="entry name" value="VWFA"/>
    <property type="match status" value="1"/>
</dbReference>
<dbReference type="InterPro" id="IPR036465">
    <property type="entry name" value="vWFA_dom_sf"/>
</dbReference>
<reference evidence="4 5" key="1">
    <citation type="submission" date="2020-06" db="EMBL/GenBank/DDBJ databases">
        <title>WGS assembly of Ceratodon purpureus strain R40.</title>
        <authorList>
            <person name="Carey S.B."/>
            <person name="Jenkins J."/>
            <person name="Shu S."/>
            <person name="Lovell J.T."/>
            <person name="Sreedasyam A."/>
            <person name="Maumus F."/>
            <person name="Tiley G.P."/>
            <person name="Fernandez-Pozo N."/>
            <person name="Barry K."/>
            <person name="Chen C."/>
            <person name="Wang M."/>
            <person name="Lipzen A."/>
            <person name="Daum C."/>
            <person name="Saski C.A."/>
            <person name="Payton A.C."/>
            <person name="Mcbreen J.C."/>
            <person name="Conrad R.E."/>
            <person name="Kollar L.M."/>
            <person name="Olsson S."/>
            <person name="Huttunen S."/>
            <person name="Landis J.B."/>
            <person name="Wickett N.J."/>
            <person name="Johnson M.G."/>
            <person name="Rensing S.A."/>
            <person name="Grimwood J."/>
            <person name="Schmutz J."/>
            <person name="Mcdaniel S.F."/>
        </authorList>
    </citation>
    <scope>NUCLEOTIDE SEQUENCE [LARGE SCALE GENOMIC DNA]</scope>
    <source>
        <strain evidence="4 5">R40</strain>
    </source>
</reference>
<dbReference type="Proteomes" id="UP000822688">
    <property type="component" value="Chromosome 6"/>
</dbReference>
<dbReference type="SUPFAM" id="SSF53300">
    <property type="entry name" value="vWA-like"/>
    <property type="match status" value="1"/>
</dbReference>
<proteinExistence type="predicted"/>
<dbReference type="AlphaFoldDB" id="A0A8T0HIK8"/>
<evidence type="ECO:0000256" key="2">
    <source>
        <dbReference type="SAM" id="SignalP"/>
    </source>
</evidence>
<feature type="signal peptide" evidence="2">
    <location>
        <begin position="1"/>
        <end position="19"/>
    </location>
</feature>
<dbReference type="Pfam" id="PF13519">
    <property type="entry name" value="VWA_2"/>
    <property type="match status" value="1"/>
</dbReference>
<feature type="transmembrane region" description="Helical" evidence="1">
    <location>
        <begin position="540"/>
        <end position="563"/>
    </location>
</feature>
<gene>
    <name evidence="4" type="ORF">KC19_6G171200</name>
</gene>
<dbReference type="InterPro" id="IPR002035">
    <property type="entry name" value="VWF_A"/>
</dbReference>
<protein>
    <recommendedName>
        <fullName evidence="3">VWFA domain-containing protein</fullName>
    </recommendedName>
</protein>
<evidence type="ECO:0000256" key="1">
    <source>
        <dbReference type="SAM" id="Phobius"/>
    </source>
</evidence>
<keyword evidence="5" id="KW-1185">Reference proteome</keyword>
<feature type="domain" description="VWFA" evidence="3">
    <location>
        <begin position="194"/>
        <end position="409"/>
    </location>
</feature>
<organism evidence="4 5">
    <name type="scientific">Ceratodon purpureus</name>
    <name type="common">Fire moss</name>
    <name type="synonym">Dicranum purpureum</name>
    <dbReference type="NCBI Taxonomy" id="3225"/>
    <lineage>
        <taxon>Eukaryota</taxon>
        <taxon>Viridiplantae</taxon>
        <taxon>Streptophyta</taxon>
        <taxon>Embryophyta</taxon>
        <taxon>Bryophyta</taxon>
        <taxon>Bryophytina</taxon>
        <taxon>Bryopsida</taxon>
        <taxon>Dicranidae</taxon>
        <taxon>Pseudoditrichales</taxon>
        <taxon>Ditrichaceae</taxon>
        <taxon>Ceratodon</taxon>
    </lineage>
</organism>
<accession>A0A8T0HIK8</accession>
<dbReference type="Gene3D" id="3.40.50.410">
    <property type="entry name" value="von Willebrand factor, type A domain"/>
    <property type="match status" value="1"/>
</dbReference>
<dbReference type="PANTHER" id="PTHR10166:SF37">
    <property type="entry name" value="STOLID, ISOFORM H"/>
    <property type="match status" value="1"/>
</dbReference>